<gene>
    <name evidence="9" type="ORF">ATSB10_28310</name>
</gene>
<evidence type="ECO:0000256" key="2">
    <source>
        <dbReference type="ARBA" id="ARBA00004749"/>
    </source>
</evidence>
<dbReference type="PATRIC" id="fig|445710.3.peg.2827"/>
<dbReference type="STRING" id="445710.ATSB10_28310"/>
<proteinExistence type="inferred from homology"/>
<dbReference type="PRINTS" id="PR00420">
    <property type="entry name" value="RNGMNOXGNASE"/>
</dbReference>
<dbReference type="PANTHER" id="PTHR43876">
    <property type="entry name" value="UBIQUINONE BIOSYNTHESIS MONOOXYGENASE COQ6, MITOCHONDRIAL"/>
    <property type="match status" value="1"/>
</dbReference>
<keyword evidence="7" id="KW-0503">Monooxygenase</keyword>
<evidence type="ECO:0000256" key="5">
    <source>
        <dbReference type="ARBA" id="ARBA00022827"/>
    </source>
</evidence>
<evidence type="ECO:0000256" key="6">
    <source>
        <dbReference type="ARBA" id="ARBA00023002"/>
    </source>
</evidence>
<name>A0A161J9S5_9GAMM</name>
<dbReference type="GO" id="GO:0006744">
    <property type="term" value="P:ubiquinone biosynthetic process"/>
    <property type="evidence" value="ECO:0007669"/>
    <property type="project" value="UniProtKB-UniPathway"/>
</dbReference>
<comment type="similarity">
    <text evidence="3">Belongs to the UbiH/COQ6 family.</text>
</comment>
<dbReference type="SUPFAM" id="SSF51905">
    <property type="entry name" value="FAD/NAD(P)-binding domain"/>
    <property type="match status" value="1"/>
</dbReference>
<dbReference type="UniPathway" id="UPA00232"/>
<evidence type="ECO:0000313" key="10">
    <source>
        <dbReference type="Proteomes" id="UP000077255"/>
    </source>
</evidence>
<evidence type="ECO:0000256" key="7">
    <source>
        <dbReference type="ARBA" id="ARBA00023033"/>
    </source>
</evidence>
<dbReference type="InterPro" id="IPR051205">
    <property type="entry name" value="UbiH/COQ6_monooxygenase"/>
</dbReference>
<comment type="cofactor">
    <cofactor evidence="1">
        <name>FAD</name>
        <dbReference type="ChEBI" id="CHEBI:57692"/>
    </cofactor>
</comment>
<dbReference type="AlphaFoldDB" id="A0A161J9S5"/>
<keyword evidence="10" id="KW-1185">Reference proteome</keyword>
<evidence type="ECO:0000256" key="1">
    <source>
        <dbReference type="ARBA" id="ARBA00001974"/>
    </source>
</evidence>
<dbReference type="GO" id="GO:0071949">
    <property type="term" value="F:FAD binding"/>
    <property type="evidence" value="ECO:0007669"/>
    <property type="project" value="InterPro"/>
</dbReference>
<dbReference type="NCBIfam" id="TIGR01988">
    <property type="entry name" value="Ubi-OHases"/>
    <property type="match status" value="1"/>
</dbReference>
<evidence type="ECO:0000259" key="8">
    <source>
        <dbReference type="Pfam" id="PF01494"/>
    </source>
</evidence>
<protein>
    <recommendedName>
        <fullName evidence="8">FAD-binding domain-containing protein</fullName>
    </recommendedName>
</protein>
<evidence type="ECO:0000256" key="3">
    <source>
        <dbReference type="ARBA" id="ARBA00005349"/>
    </source>
</evidence>
<dbReference type="PANTHER" id="PTHR43876:SF25">
    <property type="entry name" value="MONOOXYGENASE NMA2164"/>
    <property type="match status" value="1"/>
</dbReference>
<dbReference type="KEGG" id="dtx:ATSB10_28310"/>
<dbReference type="RefSeq" id="WP_063673340.1">
    <property type="nucleotide sequence ID" value="NZ_CP014841.1"/>
</dbReference>
<dbReference type="GO" id="GO:0004497">
    <property type="term" value="F:monooxygenase activity"/>
    <property type="evidence" value="ECO:0007669"/>
    <property type="project" value="UniProtKB-KW"/>
</dbReference>
<reference evidence="9 10" key="1">
    <citation type="submission" date="2016-02" db="EMBL/GenBank/DDBJ databases">
        <title>Complete genome sequencing and analysis of ATSB10, Dyella thiooxydans isolated from rhizosphere soil of sunflower (Helianthus annuus L.).</title>
        <authorList>
            <person name="Lee Y."/>
            <person name="Hwangbo K."/>
            <person name="Chung H."/>
            <person name="Yoo J."/>
            <person name="Kim K.Y."/>
            <person name="Sa T.M."/>
            <person name="Um Y."/>
            <person name="Madhaiyan M."/>
        </authorList>
    </citation>
    <scope>NUCLEOTIDE SEQUENCE [LARGE SCALE GENOMIC DNA]</scope>
    <source>
        <strain evidence="9 10">ATSB10</strain>
    </source>
</reference>
<evidence type="ECO:0000313" key="9">
    <source>
        <dbReference type="EMBL" id="AND70285.1"/>
    </source>
</evidence>
<dbReference type="GO" id="GO:0016705">
    <property type="term" value="F:oxidoreductase activity, acting on paired donors, with incorporation or reduction of molecular oxygen"/>
    <property type="evidence" value="ECO:0007669"/>
    <property type="project" value="InterPro"/>
</dbReference>
<dbReference type="Pfam" id="PF01494">
    <property type="entry name" value="FAD_binding_3"/>
    <property type="match status" value="1"/>
</dbReference>
<dbReference type="InterPro" id="IPR002938">
    <property type="entry name" value="FAD-bd"/>
</dbReference>
<dbReference type="InterPro" id="IPR036188">
    <property type="entry name" value="FAD/NAD-bd_sf"/>
</dbReference>
<accession>A0A161J9S5</accession>
<sequence>MRVDVAVVGGGPAGLCLAGALADAGLEVVVLERQPLLALADPADDGREIALTKASRERLERLGVWSRIDPAYIHPLRSARVMDGRGARPVEIAAPGHGVLGHLVSNAQIRRAAFEAADSRPSVQVVNHADVQDIAIEGSGVRLNCAGDLSVLARLAVAADSRFSAMRRLLGIGARMRDFGRSMLVCRMAHEQPHRQEAWEWFGYGQTLALLPLWEGQSSVVLTLPHHLAQAMQDLPPEDFARAMQERFDHRLGTMRLLGERHVYPLVGTYARRFVAPRCALVGDAAVGMHPVTAHGFNFGLQSAETLATHLRGALQSGRDIGSPHVLAAYEQTHRRATAPLYLATGLIASLYTDDRPPARLLRGALLGVAGRMPLFRRLVAAHLTRPAGLV</sequence>
<keyword evidence="6" id="KW-0560">Oxidoreductase</keyword>
<keyword evidence="4" id="KW-0285">Flavoprotein</keyword>
<dbReference type="InterPro" id="IPR010971">
    <property type="entry name" value="UbiH/COQ6"/>
</dbReference>
<organism evidence="9 10">
    <name type="scientific">Dyella thiooxydans</name>
    <dbReference type="NCBI Taxonomy" id="445710"/>
    <lineage>
        <taxon>Bacteria</taxon>
        <taxon>Pseudomonadati</taxon>
        <taxon>Pseudomonadota</taxon>
        <taxon>Gammaproteobacteria</taxon>
        <taxon>Lysobacterales</taxon>
        <taxon>Rhodanobacteraceae</taxon>
        <taxon>Dyella</taxon>
    </lineage>
</organism>
<evidence type="ECO:0000256" key="4">
    <source>
        <dbReference type="ARBA" id="ARBA00022630"/>
    </source>
</evidence>
<feature type="domain" description="FAD-binding" evidence="8">
    <location>
        <begin position="2"/>
        <end position="336"/>
    </location>
</feature>
<dbReference type="EMBL" id="CP014841">
    <property type="protein sequence ID" value="AND70285.1"/>
    <property type="molecule type" value="Genomic_DNA"/>
</dbReference>
<dbReference type="Gene3D" id="3.50.50.60">
    <property type="entry name" value="FAD/NAD(P)-binding domain"/>
    <property type="match status" value="2"/>
</dbReference>
<dbReference type="NCBIfam" id="NF006593">
    <property type="entry name" value="PRK09126.1"/>
    <property type="match status" value="1"/>
</dbReference>
<keyword evidence="5" id="KW-0274">FAD</keyword>
<dbReference type="Proteomes" id="UP000077255">
    <property type="component" value="Chromosome"/>
</dbReference>
<comment type="pathway">
    <text evidence="2">Cofactor biosynthesis; ubiquinone biosynthesis.</text>
</comment>
<dbReference type="OrthoDB" id="9769565at2"/>